<accession>A0A6A5BGR9</accession>
<dbReference type="GO" id="GO:0033787">
    <property type="term" value="F:cyanocobalamin reductase (cyanide-eliminating) (NADP+) activity"/>
    <property type="evidence" value="ECO:0007669"/>
    <property type="project" value="TreeGrafter"/>
</dbReference>
<dbReference type="GeneID" id="68115625"/>
<dbReference type="Pfam" id="PF16690">
    <property type="entry name" value="MMACHC"/>
    <property type="match status" value="1"/>
</dbReference>
<protein>
    <recommendedName>
        <fullName evidence="11">Cyanocobalamin reductase (cyanide-eliminating)</fullName>
    </recommendedName>
</protein>
<dbReference type="VEuPathDB" id="AmoebaDB:FDP41_008407"/>
<evidence type="ECO:0000256" key="11">
    <source>
        <dbReference type="ARBA" id="ARBA00031313"/>
    </source>
</evidence>
<evidence type="ECO:0000313" key="12">
    <source>
        <dbReference type="EMBL" id="KAF0973200.1"/>
    </source>
</evidence>
<evidence type="ECO:0000256" key="4">
    <source>
        <dbReference type="ARBA" id="ARBA00007762"/>
    </source>
</evidence>
<comment type="caution">
    <text evidence="12">The sequence shown here is derived from an EMBL/GenBank/DDBJ whole genome shotgun (WGS) entry which is preliminary data.</text>
</comment>
<evidence type="ECO:0000256" key="5">
    <source>
        <dbReference type="ARBA" id="ARBA00022490"/>
    </source>
</evidence>
<dbReference type="Proteomes" id="UP000444721">
    <property type="component" value="Unassembled WGS sequence"/>
</dbReference>
<dbReference type="EMBL" id="VFQX01000061">
    <property type="protein sequence ID" value="KAF0973200.1"/>
    <property type="molecule type" value="Genomic_DNA"/>
</dbReference>
<dbReference type="PANTHER" id="PTHR31457">
    <property type="entry name" value="METHYLMALONIC ACIDURIA AND HOMOCYSTINURIA TYPE C PROTEIN"/>
    <property type="match status" value="1"/>
</dbReference>
<keyword evidence="7" id="KW-0288">FMN</keyword>
<comment type="cofactor">
    <cofactor evidence="1">
        <name>FMN</name>
        <dbReference type="ChEBI" id="CHEBI:58210"/>
    </cofactor>
</comment>
<name>A0A6A5BGR9_NAEFO</name>
<evidence type="ECO:0000256" key="8">
    <source>
        <dbReference type="ARBA" id="ARBA00022827"/>
    </source>
</evidence>
<dbReference type="VEuPathDB" id="AmoebaDB:NF0033520"/>
<evidence type="ECO:0000256" key="10">
    <source>
        <dbReference type="ARBA" id="ARBA00023002"/>
    </source>
</evidence>
<dbReference type="GO" id="GO:0032451">
    <property type="term" value="F:demethylase activity"/>
    <property type="evidence" value="ECO:0007669"/>
    <property type="project" value="TreeGrafter"/>
</dbReference>
<gene>
    <name evidence="12" type="ORF">FDP41_008407</name>
</gene>
<dbReference type="GO" id="GO:0005737">
    <property type="term" value="C:cytoplasm"/>
    <property type="evidence" value="ECO:0007669"/>
    <property type="project" value="UniProtKB-SubCell"/>
</dbReference>
<keyword evidence="5" id="KW-0963">Cytoplasm</keyword>
<dbReference type="PANTHER" id="PTHR31457:SF2">
    <property type="entry name" value="CYANOCOBALAMIN REDUCTASE _ ALKYLCOBALAMIN DEALKYLASE"/>
    <property type="match status" value="1"/>
</dbReference>
<keyword evidence="8" id="KW-0274">FAD</keyword>
<dbReference type="AlphaFoldDB" id="A0A6A5BGR9"/>
<sequence>MNKFPSFCFSHLIRIQQSLKEKGFEIFQPFPISRYHDYYLKTRELSKNTMQKNINPYERLSSDNDHCLAVLIGNTKSLWPHFTTHLKKVKEVGKNPLDQYVVETVNSILQQELSEEHHSPSYTVYFSHEFEGNHPRVAIQVAGQVSGVAYYENEVSYLSFHPQYGPWFAFRAVICFKHVKEELLEEFTTLFRDPLNSMSQVFKDIATNENMSEQYLEGLTMRMKAQFKNQLNVAMNSICSEDAQLEWIKLRDIPHEILENEANSTLSKLGREWKQHRYNTAQMMYHYFKNNCFQE</sequence>
<comment type="subcellular location">
    <subcellularLocation>
        <location evidence="3">Cytoplasm</location>
    </subcellularLocation>
</comment>
<keyword evidence="10" id="KW-0560">Oxidoreductase</keyword>
<reference evidence="12 13" key="1">
    <citation type="journal article" date="2019" name="Sci. Rep.">
        <title>Nanopore sequencing improves the draft genome of the human pathogenic amoeba Naegleria fowleri.</title>
        <authorList>
            <person name="Liechti N."/>
            <person name="Schurch N."/>
            <person name="Bruggmann R."/>
            <person name="Wittwer M."/>
        </authorList>
    </citation>
    <scope>NUCLEOTIDE SEQUENCE [LARGE SCALE GENOMIC DNA]</scope>
    <source>
        <strain evidence="12 13">ATCC 30894</strain>
    </source>
</reference>
<evidence type="ECO:0000256" key="2">
    <source>
        <dbReference type="ARBA" id="ARBA00001974"/>
    </source>
</evidence>
<organism evidence="12 13">
    <name type="scientific">Naegleria fowleri</name>
    <name type="common">Brain eating amoeba</name>
    <dbReference type="NCBI Taxonomy" id="5763"/>
    <lineage>
        <taxon>Eukaryota</taxon>
        <taxon>Discoba</taxon>
        <taxon>Heterolobosea</taxon>
        <taxon>Tetramitia</taxon>
        <taxon>Eutetramitia</taxon>
        <taxon>Vahlkampfiidae</taxon>
        <taxon>Naegleria</taxon>
    </lineage>
</organism>
<evidence type="ECO:0000313" key="13">
    <source>
        <dbReference type="Proteomes" id="UP000444721"/>
    </source>
</evidence>
<dbReference type="GO" id="GO:0071949">
    <property type="term" value="F:FAD binding"/>
    <property type="evidence" value="ECO:0007669"/>
    <property type="project" value="TreeGrafter"/>
</dbReference>
<dbReference type="OrthoDB" id="409189at2759"/>
<evidence type="ECO:0000256" key="6">
    <source>
        <dbReference type="ARBA" id="ARBA00022630"/>
    </source>
</evidence>
<dbReference type="InterPro" id="IPR032037">
    <property type="entry name" value="MMACHC"/>
</dbReference>
<dbReference type="OMA" id="PWCAFRA"/>
<evidence type="ECO:0000256" key="1">
    <source>
        <dbReference type="ARBA" id="ARBA00001917"/>
    </source>
</evidence>
<dbReference type="VEuPathDB" id="AmoebaDB:NfTy_093520"/>
<evidence type="ECO:0000256" key="7">
    <source>
        <dbReference type="ARBA" id="ARBA00022643"/>
    </source>
</evidence>
<comment type="cofactor">
    <cofactor evidence="2">
        <name>FAD</name>
        <dbReference type="ChEBI" id="CHEBI:57692"/>
    </cofactor>
</comment>
<keyword evidence="9" id="KW-0521">NADP</keyword>
<dbReference type="RefSeq" id="XP_044557913.1">
    <property type="nucleotide sequence ID" value="XM_044712257.1"/>
</dbReference>
<comment type="similarity">
    <text evidence="4">Belongs to the MMACHC family.</text>
</comment>
<keyword evidence="6" id="KW-0285">Flavoprotein</keyword>
<evidence type="ECO:0000256" key="3">
    <source>
        <dbReference type="ARBA" id="ARBA00004496"/>
    </source>
</evidence>
<dbReference type="GO" id="GO:0009235">
    <property type="term" value="P:cobalamin metabolic process"/>
    <property type="evidence" value="ECO:0007669"/>
    <property type="project" value="TreeGrafter"/>
</dbReference>
<keyword evidence="13" id="KW-1185">Reference proteome</keyword>
<proteinExistence type="inferred from homology"/>
<evidence type="ECO:0000256" key="9">
    <source>
        <dbReference type="ARBA" id="ARBA00022857"/>
    </source>
</evidence>